<protein>
    <submittedName>
        <fullName evidence="1">Uncharacterized protein</fullName>
    </submittedName>
</protein>
<organism evidence="1 2">
    <name type="scientific">Antarcticirhabdus aurantiaca</name>
    <dbReference type="NCBI Taxonomy" id="2606717"/>
    <lineage>
        <taxon>Bacteria</taxon>
        <taxon>Pseudomonadati</taxon>
        <taxon>Pseudomonadota</taxon>
        <taxon>Alphaproteobacteria</taxon>
        <taxon>Hyphomicrobiales</taxon>
        <taxon>Aurantimonadaceae</taxon>
        <taxon>Antarcticirhabdus</taxon>
    </lineage>
</organism>
<dbReference type="Proteomes" id="UP001163223">
    <property type="component" value="Chromosome"/>
</dbReference>
<evidence type="ECO:0000313" key="1">
    <source>
        <dbReference type="EMBL" id="WAJ29430.1"/>
    </source>
</evidence>
<gene>
    <name evidence="1" type="ORF">OXU80_04115</name>
</gene>
<accession>A0ACD4NR93</accession>
<evidence type="ECO:0000313" key="2">
    <source>
        <dbReference type="Proteomes" id="UP001163223"/>
    </source>
</evidence>
<sequence>MIPIESMQAFNVPQPMKFDFGHDTLVTISNPDPLPYVQVDWTKDYLTLCRHDDSRIKQVFPHALLKSLRDEGKLLVEQRKLDEGRQKIAVLNRDVAGTVDVPGHVIDKAVFHHRLVLAIEAMRKAGEASLSDASLAAAIPKAFGAVVADLASVASKGWKPPEKVPSPGTLRRLRRAFAALGDEPLAVRDRRSVCSGNRKPRIEDPIVLAILGKWTKAYLDRRRPTVAGLHRLMQGEFLDLNAQRKSEGLPPLTCPSRSTLERAINRLAKFDVVLAREGKSAARRKFKIAARHEFSLAPGELVFFDNWSIQLSKIPLPKAFWDVIPEEERKRMKRIRLNLCLALCRATRVILAASLSVGPNTATSLRTLEMACKDKDAIARAAGCRSSWNHALTIGTIGVDCGPEFANAAFVAAAVDLGTRIELGIAGEPDARAEMERAFKTLDSQLLQNFSGRTFSNVTDKGEYEADKLASATRELFSKSLVRWIVDVYHNQPHRGLGGETPNDAWIRCCDTYGIVPPPNVHQMRAVFGFASTRRIQAAGVPFLGNYYRGTALGDIHRRIGQGDILIRACLDDLGAIAIKEIGPDTPWHTLPCERKEFRGMTAARWIETAKALRRKHADAAKLREPIVLEALQHLREAGLEAEREAGLLPSMLTDDDIAEAEATVFANFEIVPAKRRGQTLEGVYGPAPDEPAGSDAGKAVPDPADAAKPADAASEPRRRPRRGLTSDFLKKD</sequence>
<keyword evidence="2" id="KW-1185">Reference proteome</keyword>
<name>A0ACD4NR93_9HYPH</name>
<reference evidence="1" key="1">
    <citation type="submission" date="2022-11" db="EMBL/GenBank/DDBJ databases">
        <title>beta-Carotene-producing bacterium, Jeongeuplla avenae sp. nov., alleviates the salt stress of Arabidopsis seedlings.</title>
        <authorList>
            <person name="Jiang L."/>
            <person name="Lee J."/>
        </authorList>
    </citation>
    <scope>NUCLEOTIDE SEQUENCE</scope>
    <source>
        <strain evidence="1">DY_R2A_6</strain>
    </source>
</reference>
<proteinExistence type="predicted"/>
<dbReference type="EMBL" id="CP113520">
    <property type="protein sequence ID" value="WAJ29430.1"/>
    <property type="molecule type" value="Genomic_DNA"/>
</dbReference>